<comment type="similarity">
    <text evidence="2">Belongs to the proteasome inhibitor PI31 family.</text>
</comment>
<evidence type="ECO:0000256" key="1">
    <source>
        <dbReference type="ARBA" id="ARBA00004496"/>
    </source>
</evidence>
<name>A0A8J4FQX2_9CHLO</name>
<feature type="region of interest" description="Disordered" evidence="4">
    <location>
        <begin position="128"/>
        <end position="163"/>
    </location>
</feature>
<evidence type="ECO:0000259" key="5">
    <source>
        <dbReference type="Pfam" id="PF08577"/>
    </source>
</evidence>
<sequence>MATPQAITAVIRASKPDFKTTADKAAFAVHAILSVNGFSLRKVGNGVDAAVEQGAASLPSEEADLANWNQDAQQADGGIYSFLYVPESGAQRLPVQQNQRQQQDQAPPQPQPPLLLVKCLRLAVDQPAAGPTGGDASSDAKADDFNSRSAGGIGGEGAGADAGGPRSGGVLLVSLADVSSGHPPATLELQLDRYVSSLAPGGAGYEHLDELIRRVQEALEEALDGTEASSSRAAGATSISSAADKGSRGEHTTAVAAAAEAAQRKQEEVEEAARALRQGEEEQQRRDPLRDDRYPQAMFPNRTPPGWGPLGVGDEDLMPGGLPRRPGMGGLVGPEAGVPLGPRGLGGGMHVGPENPIFAGRLRHPRGGAGFPPSIIGGGGAVPGMRWDPIAPEGLQGWAPDDYTRAGRAQHGEGFNDIGRPQPGRGPDWDHMFG</sequence>
<reference evidence="6" key="1">
    <citation type="journal article" date="2021" name="Proc. Natl. Acad. Sci. U.S.A.">
        <title>Three genomes in the algal genus Volvox reveal the fate of a haploid sex-determining region after a transition to homothallism.</title>
        <authorList>
            <person name="Yamamoto K."/>
            <person name="Hamaji T."/>
            <person name="Kawai-Toyooka H."/>
            <person name="Matsuzaki R."/>
            <person name="Takahashi F."/>
            <person name="Nishimura Y."/>
            <person name="Kawachi M."/>
            <person name="Noguchi H."/>
            <person name="Minakuchi Y."/>
            <person name="Umen J.G."/>
            <person name="Toyoda A."/>
            <person name="Nozaki H."/>
        </authorList>
    </citation>
    <scope>NUCLEOTIDE SEQUENCE</scope>
    <source>
        <strain evidence="7">NIES-3785</strain>
        <strain evidence="6">NIES-3786</strain>
    </source>
</reference>
<dbReference type="OrthoDB" id="68090at2759"/>
<protein>
    <recommendedName>
        <fullName evidence="5">PI31 proteasome regulator C-terminal domain-containing protein</fullName>
    </recommendedName>
</protein>
<dbReference type="GO" id="GO:0070628">
    <property type="term" value="F:proteasome binding"/>
    <property type="evidence" value="ECO:0007669"/>
    <property type="project" value="InterPro"/>
</dbReference>
<comment type="subcellular location">
    <subcellularLocation>
        <location evidence="1">Cytoplasm</location>
    </subcellularLocation>
</comment>
<accession>A0A8J4FQX2</accession>
<evidence type="ECO:0000313" key="6">
    <source>
        <dbReference type="EMBL" id="GIL83554.1"/>
    </source>
</evidence>
<dbReference type="GO" id="GO:0005737">
    <property type="term" value="C:cytoplasm"/>
    <property type="evidence" value="ECO:0007669"/>
    <property type="project" value="UniProtKB-SubCell"/>
</dbReference>
<dbReference type="Proteomes" id="UP000747110">
    <property type="component" value="Unassembled WGS sequence"/>
</dbReference>
<dbReference type="GO" id="GO:0043161">
    <property type="term" value="P:proteasome-mediated ubiquitin-dependent protein catabolic process"/>
    <property type="evidence" value="ECO:0007669"/>
    <property type="project" value="InterPro"/>
</dbReference>
<dbReference type="InterPro" id="IPR013886">
    <property type="entry name" value="PI31_Prot_C"/>
</dbReference>
<dbReference type="GO" id="GO:0004866">
    <property type="term" value="F:endopeptidase inhibitor activity"/>
    <property type="evidence" value="ECO:0007669"/>
    <property type="project" value="InterPro"/>
</dbReference>
<dbReference type="Pfam" id="PF08577">
    <property type="entry name" value="PI31_Prot_C"/>
    <property type="match status" value="1"/>
</dbReference>
<feature type="compositionally biased region" description="Polar residues" evidence="4">
    <location>
        <begin position="227"/>
        <end position="241"/>
    </location>
</feature>
<dbReference type="EMBL" id="BNCP01000027">
    <property type="protein sequence ID" value="GIL83554.1"/>
    <property type="molecule type" value="Genomic_DNA"/>
</dbReference>
<feature type="domain" description="PI31 proteasome regulator C-terminal" evidence="5">
    <location>
        <begin position="312"/>
        <end position="392"/>
    </location>
</feature>
<evidence type="ECO:0000313" key="8">
    <source>
        <dbReference type="Proteomes" id="UP000747110"/>
    </source>
</evidence>
<evidence type="ECO:0000256" key="3">
    <source>
        <dbReference type="ARBA" id="ARBA00022490"/>
    </source>
</evidence>
<comment type="caution">
    <text evidence="6">The sequence shown here is derived from an EMBL/GenBank/DDBJ whole genome shotgun (WGS) entry which is preliminary data.</text>
</comment>
<feature type="region of interest" description="Disordered" evidence="4">
    <location>
        <begin position="401"/>
        <end position="434"/>
    </location>
</feature>
<organism evidence="6 8">
    <name type="scientific">Volvox reticuliferus</name>
    <dbReference type="NCBI Taxonomy" id="1737510"/>
    <lineage>
        <taxon>Eukaryota</taxon>
        <taxon>Viridiplantae</taxon>
        <taxon>Chlorophyta</taxon>
        <taxon>core chlorophytes</taxon>
        <taxon>Chlorophyceae</taxon>
        <taxon>CS clade</taxon>
        <taxon>Chlamydomonadales</taxon>
        <taxon>Volvocaceae</taxon>
        <taxon>Volvox</taxon>
    </lineage>
</organism>
<dbReference type="Proteomes" id="UP000722791">
    <property type="component" value="Unassembled WGS sequence"/>
</dbReference>
<proteinExistence type="inferred from homology"/>
<keyword evidence="8" id="KW-1185">Reference proteome</keyword>
<keyword evidence="3" id="KW-0963">Cytoplasm</keyword>
<dbReference type="PANTHER" id="PTHR13266">
    <property type="entry name" value="PROTEASOME INHIBITOR"/>
    <property type="match status" value="1"/>
</dbReference>
<evidence type="ECO:0000313" key="7">
    <source>
        <dbReference type="EMBL" id="GIM05951.1"/>
    </source>
</evidence>
<dbReference type="InterPro" id="IPR045128">
    <property type="entry name" value="PI31-like"/>
</dbReference>
<dbReference type="PANTHER" id="PTHR13266:SF1">
    <property type="entry name" value="PROTEASOME INHIBITOR PI31 SUBUNIT"/>
    <property type="match status" value="1"/>
</dbReference>
<gene>
    <name evidence="6" type="ORF">Vretifemale_12348</name>
    <name evidence="7" type="ORF">Vretimale_10329</name>
</gene>
<feature type="compositionally biased region" description="Basic and acidic residues" evidence="4">
    <location>
        <begin position="262"/>
        <end position="294"/>
    </location>
</feature>
<evidence type="ECO:0000256" key="4">
    <source>
        <dbReference type="SAM" id="MobiDB-lite"/>
    </source>
</evidence>
<dbReference type="AlphaFoldDB" id="A0A8J4FQX2"/>
<feature type="region of interest" description="Disordered" evidence="4">
    <location>
        <begin position="223"/>
        <end position="309"/>
    </location>
</feature>
<feature type="compositionally biased region" description="Gly residues" evidence="4">
    <location>
        <begin position="151"/>
        <end position="163"/>
    </location>
</feature>
<feature type="region of interest" description="Disordered" evidence="4">
    <location>
        <begin position="93"/>
        <end position="112"/>
    </location>
</feature>
<dbReference type="EMBL" id="BNCQ01000020">
    <property type="protein sequence ID" value="GIM05951.1"/>
    <property type="molecule type" value="Genomic_DNA"/>
</dbReference>
<evidence type="ECO:0000256" key="2">
    <source>
        <dbReference type="ARBA" id="ARBA00006405"/>
    </source>
</evidence>
<dbReference type="Gene3D" id="3.40.1000.30">
    <property type="match status" value="1"/>
</dbReference>
<feature type="compositionally biased region" description="Low complexity" evidence="4">
    <location>
        <begin position="93"/>
        <end position="106"/>
    </location>
</feature>